<evidence type="ECO:0000313" key="8">
    <source>
        <dbReference type="EMBL" id="AEB12820.1"/>
    </source>
</evidence>
<dbReference type="SUPFAM" id="SSF82866">
    <property type="entry name" value="Multidrug efflux transporter AcrB transmembrane domain"/>
    <property type="match status" value="2"/>
</dbReference>
<feature type="transmembrane region" description="Helical" evidence="6">
    <location>
        <begin position="305"/>
        <end position="326"/>
    </location>
</feature>
<feature type="transmembrane region" description="Helical" evidence="6">
    <location>
        <begin position="391"/>
        <end position="410"/>
    </location>
</feature>
<evidence type="ECO:0000313" key="9">
    <source>
        <dbReference type="Proteomes" id="UP000007030"/>
    </source>
</evidence>
<dbReference type="RefSeq" id="WP_013704865.1">
    <property type="nucleotide sequence ID" value="NC_015387.1"/>
</dbReference>
<keyword evidence="4 6" id="KW-1133">Transmembrane helix</keyword>
<dbReference type="AlphaFoldDB" id="F2NN81"/>
<feature type="transmembrane region" description="Helical" evidence="6">
    <location>
        <begin position="587"/>
        <end position="605"/>
    </location>
</feature>
<evidence type="ECO:0000256" key="2">
    <source>
        <dbReference type="ARBA" id="ARBA00022475"/>
    </source>
</evidence>
<dbReference type="HOGENOM" id="CLU_008861_1_1_0"/>
<dbReference type="Proteomes" id="UP000007030">
    <property type="component" value="Chromosome"/>
</dbReference>
<evidence type="ECO:0000256" key="1">
    <source>
        <dbReference type="ARBA" id="ARBA00004651"/>
    </source>
</evidence>
<evidence type="ECO:0000256" key="5">
    <source>
        <dbReference type="ARBA" id="ARBA00023136"/>
    </source>
</evidence>
<dbReference type="OrthoDB" id="9809027at2"/>
<keyword evidence="3 6" id="KW-0812">Transmembrane</keyword>
<feature type="domain" description="SSD" evidence="7">
    <location>
        <begin position="236"/>
        <end position="358"/>
    </location>
</feature>
<dbReference type="InterPro" id="IPR050545">
    <property type="entry name" value="Mycobact_MmpL"/>
</dbReference>
<dbReference type="eggNOG" id="COG1033">
    <property type="taxonomic scope" value="Bacteria"/>
</dbReference>
<feature type="transmembrane region" description="Helical" evidence="6">
    <location>
        <begin position="714"/>
        <end position="738"/>
    </location>
</feature>
<dbReference type="EMBL" id="CP002630">
    <property type="protein sequence ID" value="AEB12820.1"/>
    <property type="molecule type" value="Genomic_DNA"/>
</dbReference>
<evidence type="ECO:0000259" key="7">
    <source>
        <dbReference type="PROSITE" id="PS50156"/>
    </source>
</evidence>
<evidence type="ECO:0000256" key="4">
    <source>
        <dbReference type="ARBA" id="ARBA00022989"/>
    </source>
</evidence>
<keyword evidence="9" id="KW-1185">Reference proteome</keyword>
<dbReference type="KEGG" id="mhd:Marky_2095"/>
<evidence type="ECO:0000256" key="3">
    <source>
        <dbReference type="ARBA" id="ARBA00022692"/>
    </source>
</evidence>
<evidence type="ECO:0000256" key="6">
    <source>
        <dbReference type="SAM" id="Phobius"/>
    </source>
</evidence>
<comment type="subcellular location">
    <subcellularLocation>
        <location evidence="1">Cell membrane</location>
        <topology evidence="1">Multi-pass membrane protein</topology>
    </subcellularLocation>
</comment>
<feature type="transmembrane region" description="Helical" evidence="6">
    <location>
        <begin position="259"/>
        <end position="284"/>
    </location>
</feature>
<feature type="transmembrane region" description="Helical" evidence="6">
    <location>
        <begin position="612"/>
        <end position="634"/>
    </location>
</feature>
<keyword evidence="5 6" id="KW-0472">Membrane</keyword>
<feature type="transmembrane region" description="Helical" evidence="6">
    <location>
        <begin position="207"/>
        <end position="226"/>
    </location>
</feature>
<dbReference type="STRING" id="869210.Marky_2095"/>
<protein>
    <submittedName>
        <fullName evidence="8">Efflux transporter, hydrophobe/amphiphile efflux-3 (HAE3) family</fullName>
    </submittedName>
</protein>
<dbReference type="PANTHER" id="PTHR33406:SF13">
    <property type="entry name" value="MEMBRANE PROTEIN YDFJ"/>
    <property type="match status" value="1"/>
</dbReference>
<dbReference type="InterPro" id="IPR000731">
    <property type="entry name" value="SSD"/>
</dbReference>
<gene>
    <name evidence="8" type="ordered locus">Marky_2095</name>
</gene>
<dbReference type="PROSITE" id="PS50156">
    <property type="entry name" value="SSD"/>
    <property type="match status" value="1"/>
</dbReference>
<reference evidence="8 9" key="1">
    <citation type="journal article" date="2012" name="Stand. Genomic Sci.">
        <title>Complete genome sequence of the aerobic, heterotroph Marinithermus hydrothermalis type strain (T1(T)) from a deep-sea hydrothermal vent chimney.</title>
        <authorList>
            <person name="Copeland A."/>
            <person name="Gu W."/>
            <person name="Yasawong M."/>
            <person name="Lapidus A."/>
            <person name="Lucas S."/>
            <person name="Deshpande S."/>
            <person name="Pagani I."/>
            <person name="Tapia R."/>
            <person name="Cheng J.F."/>
            <person name="Goodwin L.A."/>
            <person name="Pitluck S."/>
            <person name="Liolios K."/>
            <person name="Ivanova N."/>
            <person name="Mavromatis K."/>
            <person name="Mikhailova N."/>
            <person name="Pati A."/>
            <person name="Chen A."/>
            <person name="Palaniappan K."/>
            <person name="Land M."/>
            <person name="Pan C."/>
            <person name="Brambilla E.M."/>
            <person name="Rohde M."/>
            <person name="Tindall B.J."/>
            <person name="Sikorski J."/>
            <person name="Goker M."/>
            <person name="Detter J.C."/>
            <person name="Bristow J."/>
            <person name="Eisen J.A."/>
            <person name="Markowitz V."/>
            <person name="Hugenholtz P."/>
            <person name="Kyrpides N.C."/>
            <person name="Klenk H.P."/>
            <person name="Woyke T."/>
        </authorList>
    </citation>
    <scope>NUCLEOTIDE SEQUENCE [LARGE SCALE GENOMIC DNA]</scope>
    <source>
        <strain evidence="9">DSM 14884 / JCM 11576 / T1</strain>
    </source>
</reference>
<organism evidence="8 9">
    <name type="scientific">Marinithermus hydrothermalis (strain DSM 14884 / JCM 11576 / T1)</name>
    <dbReference type="NCBI Taxonomy" id="869210"/>
    <lineage>
        <taxon>Bacteria</taxon>
        <taxon>Thermotogati</taxon>
        <taxon>Deinococcota</taxon>
        <taxon>Deinococci</taxon>
        <taxon>Thermales</taxon>
        <taxon>Thermaceae</taxon>
        <taxon>Marinithermus</taxon>
    </lineage>
</organism>
<dbReference type="InterPro" id="IPR004869">
    <property type="entry name" value="MMPL_dom"/>
</dbReference>
<proteinExistence type="predicted"/>
<accession>F2NN81</accession>
<dbReference type="Gene3D" id="1.20.1640.10">
    <property type="entry name" value="Multidrug efflux transporter AcrB transmembrane domain"/>
    <property type="match status" value="2"/>
</dbReference>
<dbReference type="Pfam" id="PF03176">
    <property type="entry name" value="MMPL"/>
    <property type="match status" value="2"/>
</dbReference>
<feature type="transmembrane region" description="Helical" evidence="6">
    <location>
        <begin position="332"/>
        <end position="359"/>
    </location>
</feature>
<dbReference type="PANTHER" id="PTHR33406">
    <property type="entry name" value="MEMBRANE PROTEIN MJ1562-RELATED"/>
    <property type="match status" value="1"/>
</dbReference>
<feature type="transmembrane region" description="Helical" evidence="6">
    <location>
        <begin position="674"/>
        <end position="702"/>
    </location>
</feature>
<feature type="transmembrane region" description="Helical" evidence="6">
    <location>
        <begin position="12"/>
        <end position="30"/>
    </location>
</feature>
<feature type="transmembrane region" description="Helical" evidence="6">
    <location>
        <begin position="640"/>
        <end position="662"/>
    </location>
</feature>
<name>F2NN81_MARHT</name>
<keyword evidence="2" id="KW-1003">Cell membrane</keyword>
<feature type="transmembrane region" description="Helical" evidence="6">
    <location>
        <begin position="233"/>
        <end position="253"/>
    </location>
</feature>
<dbReference type="GO" id="GO:0005886">
    <property type="term" value="C:plasma membrane"/>
    <property type="evidence" value="ECO:0007669"/>
    <property type="project" value="UniProtKB-SubCell"/>
</dbReference>
<sequence length="750" mass="80004">MERLSRFATRHPWIVLGTFLVLSVILGLGLPRLEFDNSPEAMVPPDLPAKRLLDEVEETFGTGSLAVAALEGEIYTPEALTQLREATQALEEVPGVLRVTSLATAKRMEEDAGFLLIEDLVPEAPLTPEDVQAIRAYVASSPLYQGKLVSEDARYAAVLISVERGADMRALERALRDTLEAHWDGPVYLAGIPVMSGAILDTLQRDLPLQVSGAALIIGLVLFLNFRSLRGVFLPLVTVGVALVWALGAGGWLGFKLGMISSILPVVVLAVGSSFTLHILNRYYHELAEGRPKTEAIRLAVRETGLGVLISALAAGAGLAALYTASLPQIQAFGLLSAFGVLVAFIGSTLIVPAILSFLRPPRRVFNPERPDTTSRTMVGLARWVIPRRKGLLVGAGGFVLTMLLGASQIQVETSFTSYFPPTSPARVGTDLIDRVFRGSDTLTVVVEGDLKNPALLRGILAFEEAAQALPEVGAVLSVADVIQEIHKALTGERGIPDTSEGVAQEILLYQMSGNPEEITQLMDEGATIAQITVQLPSLPSSEMERTINELQTLAQTYIAPHAGTVEFTGSTVLMLEIMRLILRDQLISLALALILVALFNTLLLRSAVVGAVSVLPLALTIAGQFGLMGIAGIPLDTATALLAAIAIGVGDYSVHVIVRYLEERRKQAAPEMAVRTALFVSGRAVVFTALAIGGGFSALLWSGFVPIQTFGKLMGFTVGATALFALSVLPAALLAFVRKNNAREVTQHA</sequence>